<dbReference type="InParanoid" id="A0A068UI68"/>
<dbReference type="SUPFAM" id="SSF52540">
    <property type="entry name" value="P-loop containing nucleoside triphosphate hydrolases"/>
    <property type="match status" value="1"/>
</dbReference>
<keyword evidence="2" id="KW-0547">Nucleotide-binding</keyword>
<evidence type="ECO:0000313" key="7">
    <source>
        <dbReference type="EMBL" id="CDP07992.1"/>
    </source>
</evidence>
<dbReference type="STRING" id="49390.A0A068UI68"/>
<evidence type="ECO:0000259" key="5">
    <source>
        <dbReference type="Pfam" id="PF00931"/>
    </source>
</evidence>
<reference evidence="8" key="1">
    <citation type="journal article" date="2014" name="Science">
        <title>The coffee genome provides insight into the convergent evolution of caffeine biosynthesis.</title>
        <authorList>
            <person name="Denoeud F."/>
            <person name="Carretero-Paulet L."/>
            <person name="Dereeper A."/>
            <person name="Droc G."/>
            <person name="Guyot R."/>
            <person name="Pietrella M."/>
            <person name="Zheng C."/>
            <person name="Alberti A."/>
            <person name="Anthony F."/>
            <person name="Aprea G."/>
            <person name="Aury J.M."/>
            <person name="Bento P."/>
            <person name="Bernard M."/>
            <person name="Bocs S."/>
            <person name="Campa C."/>
            <person name="Cenci A."/>
            <person name="Combes M.C."/>
            <person name="Crouzillat D."/>
            <person name="Da Silva C."/>
            <person name="Daddiego L."/>
            <person name="De Bellis F."/>
            <person name="Dussert S."/>
            <person name="Garsmeur O."/>
            <person name="Gayraud T."/>
            <person name="Guignon V."/>
            <person name="Jahn K."/>
            <person name="Jamilloux V."/>
            <person name="Joet T."/>
            <person name="Labadie K."/>
            <person name="Lan T."/>
            <person name="Leclercq J."/>
            <person name="Lepelley M."/>
            <person name="Leroy T."/>
            <person name="Li L.T."/>
            <person name="Librado P."/>
            <person name="Lopez L."/>
            <person name="Munoz A."/>
            <person name="Noel B."/>
            <person name="Pallavicini A."/>
            <person name="Perrotta G."/>
            <person name="Poncet V."/>
            <person name="Pot D."/>
            <person name="Priyono X."/>
            <person name="Rigoreau M."/>
            <person name="Rouard M."/>
            <person name="Rozas J."/>
            <person name="Tranchant-Dubreuil C."/>
            <person name="VanBuren R."/>
            <person name="Zhang Q."/>
            <person name="Andrade A.C."/>
            <person name="Argout X."/>
            <person name="Bertrand B."/>
            <person name="de Kochko A."/>
            <person name="Graziosi G."/>
            <person name="Henry R.J."/>
            <person name="Jayarama X."/>
            <person name="Ming R."/>
            <person name="Nagai C."/>
            <person name="Rounsley S."/>
            <person name="Sankoff D."/>
            <person name="Giuliano G."/>
            <person name="Albert V.A."/>
            <person name="Wincker P."/>
            <person name="Lashermes P."/>
        </authorList>
    </citation>
    <scope>NUCLEOTIDE SEQUENCE [LARGE SCALE GENOMIC DNA]</scope>
    <source>
        <strain evidence="8">cv. DH200-94</strain>
    </source>
</reference>
<dbReference type="Pfam" id="PF00931">
    <property type="entry name" value="NB-ARC"/>
    <property type="match status" value="1"/>
</dbReference>
<feature type="domain" description="Disease resistance N-terminal" evidence="6">
    <location>
        <begin position="10"/>
        <end position="99"/>
    </location>
</feature>
<keyword evidence="4" id="KW-0067">ATP-binding</keyword>
<evidence type="ECO:0000256" key="1">
    <source>
        <dbReference type="ARBA" id="ARBA00022737"/>
    </source>
</evidence>
<keyword evidence="8" id="KW-1185">Reference proteome</keyword>
<gene>
    <name evidence="7" type="ORF">GSCOC_T00025560001</name>
</gene>
<dbReference type="Gene3D" id="1.20.5.4130">
    <property type="match status" value="1"/>
</dbReference>
<evidence type="ECO:0008006" key="9">
    <source>
        <dbReference type="Google" id="ProtNLM"/>
    </source>
</evidence>
<sequence length="291" mass="32886">MADAFLGATIQFLEGKAITLASQQISLSLAFKKDLPKLKKTLTKIQAVFHDAEQKQVTLEYAKLWLKELEDVAFDADNLLDDLNYEMILRKVEIQKQVKRKVYFSFSLFNPIRFRFKMANRIRTVTMKLKRINEEAKGFGLQSQNGGLMKNRETNSLLKELLDGKKYLLVLDDVWNEQATLWNDFLGSLKGISSSKGNSILMTTRHQQVAAMTRISSPPCSLKKLPDDECWLILKENAFGAGKVPDGMQDIGYGIAKKYQGVPLAASVPGGILRNKGSVKGFQFWRLAFKI</sequence>
<keyword evidence="3" id="KW-0611">Plant defense</keyword>
<dbReference type="PANTHER" id="PTHR36766">
    <property type="entry name" value="PLANT BROAD-SPECTRUM MILDEW RESISTANCE PROTEIN RPW8"/>
    <property type="match status" value="1"/>
</dbReference>
<dbReference type="GO" id="GO:0043531">
    <property type="term" value="F:ADP binding"/>
    <property type="evidence" value="ECO:0007669"/>
    <property type="project" value="InterPro"/>
</dbReference>
<dbReference type="PRINTS" id="PR00364">
    <property type="entry name" value="DISEASERSIST"/>
</dbReference>
<dbReference type="EMBL" id="HG739113">
    <property type="protein sequence ID" value="CDP07992.1"/>
    <property type="molecule type" value="Genomic_DNA"/>
</dbReference>
<dbReference type="GO" id="GO:0005524">
    <property type="term" value="F:ATP binding"/>
    <property type="evidence" value="ECO:0007669"/>
    <property type="project" value="UniProtKB-KW"/>
</dbReference>
<dbReference type="GO" id="GO:0006952">
    <property type="term" value="P:defense response"/>
    <property type="evidence" value="ECO:0007669"/>
    <property type="project" value="UniProtKB-KW"/>
</dbReference>
<dbReference type="PANTHER" id="PTHR36766:SF70">
    <property type="entry name" value="DISEASE RESISTANCE PROTEIN RGA4"/>
    <property type="match status" value="1"/>
</dbReference>
<keyword evidence="1" id="KW-0677">Repeat</keyword>
<dbReference type="AlphaFoldDB" id="A0A068UI68"/>
<accession>A0A068UI68</accession>
<dbReference type="Gramene" id="CDP07992">
    <property type="protein sequence ID" value="CDP07992"/>
    <property type="gene ID" value="GSCOC_T00025560001"/>
</dbReference>
<dbReference type="Proteomes" id="UP000295252">
    <property type="component" value="Chromosome III"/>
</dbReference>
<dbReference type="InterPro" id="IPR002182">
    <property type="entry name" value="NB-ARC"/>
</dbReference>
<evidence type="ECO:0000313" key="8">
    <source>
        <dbReference type="Proteomes" id="UP000295252"/>
    </source>
</evidence>
<proteinExistence type="predicted"/>
<dbReference type="InterPro" id="IPR041118">
    <property type="entry name" value="Rx_N"/>
</dbReference>
<organism evidence="7 8">
    <name type="scientific">Coffea canephora</name>
    <name type="common">Robusta coffee</name>
    <dbReference type="NCBI Taxonomy" id="49390"/>
    <lineage>
        <taxon>Eukaryota</taxon>
        <taxon>Viridiplantae</taxon>
        <taxon>Streptophyta</taxon>
        <taxon>Embryophyta</taxon>
        <taxon>Tracheophyta</taxon>
        <taxon>Spermatophyta</taxon>
        <taxon>Magnoliopsida</taxon>
        <taxon>eudicotyledons</taxon>
        <taxon>Gunneridae</taxon>
        <taxon>Pentapetalae</taxon>
        <taxon>asterids</taxon>
        <taxon>lamiids</taxon>
        <taxon>Gentianales</taxon>
        <taxon>Rubiaceae</taxon>
        <taxon>Ixoroideae</taxon>
        <taxon>Gardenieae complex</taxon>
        <taxon>Bertiereae - Coffeeae clade</taxon>
        <taxon>Coffeeae</taxon>
        <taxon>Coffea</taxon>
    </lineage>
</organism>
<evidence type="ECO:0000256" key="4">
    <source>
        <dbReference type="ARBA" id="ARBA00022840"/>
    </source>
</evidence>
<dbReference type="Pfam" id="PF18052">
    <property type="entry name" value="Rx_N"/>
    <property type="match status" value="1"/>
</dbReference>
<evidence type="ECO:0000256" key="2">
    <source>
        <dbReference type="ARBA" id="ARBA00022741"/>
    </source>
</evidence>
<name>A0A068UI68_COFCA</name>
<dbReference type="PhylomeDB" id="A0A068UI68"/>
<evidence type="ECO:0000259" key="6">
    <source>
        <dbReference type="Pfam" id="PF18052"/>
    </source>
</evidence>
<protein>
    <recommendedName>
        <fullName evidence="9">Rx N-terminal domain-containing protein</fullName>
    </recommendedName>
</protein>
<evidence type="ECO:0000256" key="3">
    <source>
        <dbReference type="ARBA" id="ARBA00022821"/>
    </source>
</evidence>
<feature type="domain" description="NB-ARC" evidence="5">
    <location>
        <begin position="139"/>
        <end position="239"/>
    </location>
</feature>
<dbReference type="InterPro" id="IPR027417">
    <property type="entry name" value="P-loop_NTPase"/>
</dbReference>